<dbReference type="PANTHER" id="PTHR42718:SF39">
    <property type="entry name" value="ACTINORHODIN TRANSPORTER-RELATED"/>
    <property type="match status" value="1"/>
</dbReference>
<evidence type="ECO:0000256" key="3">
    <source>
        <dbReference type="ARBA" id="ARBA00022989"/>
    </source>
</evidence>
<feature type="transmembrane region" description="Helical" evidence="6">
    <location>
        <begin position="128"/>
        <end position="146"/>
    </location>
</feature>
<keyword evidence="3 6" id="KW-1133">Transmembrane helix</keyword>
<feature type="transmembrane region" description="Helical" evidence="6">
    <location>
        <begin position="32"/>
        <end position="54"/>
    </location>
</feature>
<feature type="transmembrane region" description="Helical" evidence="6">
    <location>
        <begin position="428"/>
        <end position="449"/>
    </location>
</feature>
<dbReference type="SUPFAM" id="SSF103473">
    <property type="entry name" value="MFS general substrate transporter"/>
    <property type="match status" value="1"/>
</dbReference>
<feature type="transmembrane region" description="Helical" evidence="6">
    <location>
        <begin position="323"/>
        <end position="344"/>
    </location>
</feature>
<feature type="transmembrane region" description="Helical" evidence="6">
    <location>
        <begin position="384"/>
        <end position="407"/>
    </location>
</feature>
<dbReference type="EMBL" id="JBEZVI010000036">
    <property type="protein sequence ID" value="MEU3714186.1"/>
    <property type="molecule type" value="Genomic_DNA"/>
</dbReference>
<keyword evidence="9" id="KW-1185">Reference proteome</keyword>
<dbReference type="InterPro" id="IPR036259">
    <property type="entry name" value="MFS_trans_sf"/>
</dbReference>
<dbReference type="Gene3D" id="1.20.1720.10">
    <property type="entry name" value="Multidrug resistance protein D"/>
    <property type="match status" value="1"/>
</dbReference>
<feature type="transmembrane region" description="Helical" evidence="6">
    <location>
        <begin position="356"/>
        <end position="378"/>
    </location>
</feature>
<feature type="transmembrane region" description="Helical" evidence="6">
    <location>
        <begin position="153"/>
        <end position="177"/>
    </location>
</feature>
<evidence type="ECO:0000256" key="6">
    <source>
        <dbReference type="SAM" id="Phobius"/>
    </source>
</evidence>
<evidence type="ECO:0000256" key="5">
    <source>
        <dbReference type="ARBA" id="ARBA00023251"/>
    </source>
</evidence>
<dbReference type="Pfam" id="PF07690">
    <property type="entry name" value="MFS_1"/>
    <property type="match status" value="1"/>
</dbReference>
<evidence type="ECO:0000313" key="9">
    <source>
        <dbReference type="Proteomes" id="UP001550853"/>
    </source>
</evidence>
<organism evidence="8 9">
    <name type="scientific">Streptomyces catenulae</name>
    <dbReference type="NCBI Taxonomy" id="66875"/>
    <lineage>
        <taxon>Bacteria</taxon>
        <taxon>Bacillati</taxon>
        <taxon>Actinomycetota</taxon>
        <taxon>Actinomycetes</taxon>
        <taxon>Kitasatosporales</taxon>
        <taxon>Streptomycetaceae</taxon>
        <taxon>Streptomyces</taxon>
    </lineage>
</organism>
<keyword evidence="4 6" id="KW-0472">Membrane</keyword>
<proteinExistence type="predicted"/>
<reference evidence="8 9" key="1">
    <citation type="submission" date="2024-06" db="EMBL/GenBank/DDBJ databases">
        <title>The Natural Products Discovery Center: Release of the First 8490 Sequenced Strains for Exploring Actinobacteria Biosynthetic Diversity.</title>
        <authorList>
            <person name="Kalkreuter E."/>
            <person name="Kautsar S.A."/>
            <person name="Yang D."/>
            <person name="Bader C.D."/>
            <person name="Teijaro C.N."/>
            <person name="Fluegel L."/>
            <person name="Davis C.M."/>
            <person name="Simpson J.R."/>
            <person name="Lauterbach L."/>
            <person name="Steele A.D."/>
            <person name="Gui C."/>
            <person name="Meng S."/>
            <person name="Li G."/>
            <person name="Viehrig K."/>
            <person name="Ye F."/>
            <person name="Su P."/>
            <person name="Kiefer A.F."/>
            <person name="Nichols A."/>
            <person name="Cepeda A.J."/>
            <person name="Yan W."/>
            <person name="Fan B."/>
            <person name="Jiang Y."/>
            <person name="Adhikari A."/>
            <person name="Zheng C.-J."/>
            <person name="Schuster L."/>
            <person name="Cowan T.M."/>
            <person name="Smanski M.J."/>
            <person name="Chevrette M.G."/>
            <person name="De Carvalho L.P.S."/>
            <person name="Shen B."/>
        </authorList>
    </citation>
    <scope>NUCLEOTIDE SEQUENCE [LARGE SCALE GENOMIC DNA]</scope>
    <source>
        <strain evidence="8 9">NPDC033039</strain>
    </source>
</reference>
<feature type="transmembrane region" description="Helical" evidence="6">
    <location>
        <begin position="96"/>
        <end position="122"/>
    </location>
</feature>
<keyword evidence="5" id="KW-0046">Antibiotic resistance</keyword>
<feature type="transmembrane region" description="Helical" evidence="6">
    <location>
        <begin position="189"/>
        <end position="208"/>
    </location>
</feature>
<evidence type="ECO:0000256" key="4">
    <source>
        <dbReference type="ARBA" id="ARBA00023136"/>
    </source>
</evidence>
<dbReference type="Proteomes" id="UP001550853">
    <property type="component" value="Unassembled WGS sequence"/>
</dbReference>
<evidence type="ECO:0000259" key="7">
    <source>
        <dbReference type="PROSITE" id="PS50850"/>
    </source>
</evidence>
<accession>A0ABV2Z895</accession>
<evidence type="ECO:0000256" key="2">
    <source>
        <dbReference type="ARBA" id="ARBA00022692"/>
    </source>
</evidence>
<protein>
    <submittedName>
        <fullName evidence="8">MFS transporter</fullName>
    </submittedName>
</protein>
<gene>
    <name evidence="8" type="ORF">AB0E61_29320</name>
</gene>
<dbReference type="CDD" id="cd17321">
    <property type="entry name" value="MFS_MMR_MDR_like"/>
    <property type="match status" value="1"/>
</dbReference>
<evidence type="ECO:0000256" key="1">
    <source>
        <dbReference type="ARBA" id="ARBA00004651"/>
    </source>
</evidence>
<keyword evidence="2 6" id="KW-0812">Transmembrane</keyword>
<dbReference type="Gene3D" id="1.20.1250.20">
    <property type="entry name" value="MFS general substrate transporter like domains"/>
    <property type="match status" value="1"/>
</dbReference>
<comment type="subcellular location">
    <subcellularLocation>
        <location evidence="1">Cell membrane</location>
        <topology evidence="1">Multi-pass membrane protein</topology>
    </subcellularLocation>
</comment>
<feature type="transmembrane region" description="Helical" evidence="6">
    <location>
        <begin position="288"/>
        <end position="311"/>
    </location>
</feature>
<sequence>MTIPRPPAAPAPSVPAPAPEAVFPAPWRALSLVLVGVFMAVLDTFVVLVAAPAVQAGLHASDADTQLILAGYQLAYALALVTGARLGDRYGRRRCFLLGTGAFTLASVACATAPTAGALIAARVAQGLAAAVLFPQVFAVIQVVLPPERRARAFGVLGAVIGLAGVAGQLLGGVLLAADLFGASWRPLFWINVPLGVLTLALAAVYVPESRAAERHRPDLAGTAVLTVALGLLIVPLIEAHGAGGAPWIWAGPVAGAAALYAFVVVERRIEARGGTPLLRPRLLADRAFTTGIALVLLAYCGINSFFLILSLTLQDGLGLDPLAAGLCYVPFAAAFFAGSVATGRASRPGRRLLRTGAWILALGHAVTLAVVTVRGAALTPWALVGPLLLVGLGNGVLVPPLLHTVLAGVRPAEIGMASGVLSTGQQVGGAAGVAVLGLVFYGTLGGAARHDTGAYAHALAAALVLSLGLALAVGALLRWLPGGEAPGSR</sequence>
<dbReference type="RefSeq" id="WP_030279699.1">
    <property type="nucleotide sequence ID" value="NZ_JBEZVI010000036.1"/>
</dbReference>
<dbReference type="InterPro" id="IPR011701">
    <property type="entry name" value="MFS"/>
</dbReference>
<comment type="caution">
    <text evidence="8">The sequence shown here is derived from an EMBL/GenBank/DDBJ whole genome shotgun (WGS) entry which is preliminary data.</text>
</comment>
<evidence type="ECO:0000313" key="8">
    <source>
        <dbReference type="EMBL" id="MEU3714186.1"/>
    </source>
</evidence>
<feature type="transmembrane region" description="Helical" evidence="6">
    <location>
        <begin position="455"/>
        <end position="481"/>
    </location>
</feature>
<feature type="transmembrane region" description="Helical" evidence="6">
    <location>
        <begin position="248"/>
        <end position="267"/>
    </location>
</feature>
<dbReference type="PANTHER" id="PTHR42718">
    <property type="entry name" value="MAJOR FACILITATOR SUPERFAMILY MULTIDRUG TRANSPORTER MFSC"/>
    <property type="match status" value="1"/>
</dbReference>
<dbReference type="PROSITE" id="PS50850">
    <property type="entry name" value="MFS"/>
    <property type="match status" value="1"/>
</dbReference>
<name>A0ABV2Z895_9ACTN</name>
<feature type="transmembrane region" description="Helical" evidence="6">
    <location>
        <begin position="66"/>
        <end position="84"/>
    </location>
</feature>
<feature type="domain" description="Major facilitator superfamily (MFS) profile" evidence="7">
    <location>
        <begin position="29"/>
        <end position="487"/>
    </location>
</feature>
<dbReference type="InterPro" id="IPR020846">
    <property type="entry name" value="MFS_dom"/>
</dbReference>
<feature type="transmembrane region" description="Helical" evidence="6">
    <location>
        <begin position="220"/>
        <end position="242"/>
    </location>
</feature>